<dbReference type="Gene3D" id="1.10.10.10">
    <property type="entry name" value="Winged helix-like DNA-binding domain superfamily/Winged helix DNA-binding domain"/>
    <property type="match status" value="1"/>
</dbReference>
<dbReference type="PANTHER" id="PTHR43537:SF5">
    <property type="entry name" value="UXU OPERON TRANSCRIPTIONAL REGULATOR"/>
    <property type="match status" value="1"/>
</dbReference>
<evidence type="ECO:0000256" key="1">
    <source>
        <dbReference type="ARBA" id="ARBA00023015"/>
    </source>
</evidence>
<dbReference type="InterPro" id="IPR000524">
    <property type="entry name" value="Tscrpt_reg_HTH_GntR"/>
</dbReference>
<proteinExistence type="predicted"/>
<dbReference type="SMART" id="SM00345">
    <property type="entry name" value="HTH_GNTR"/>
    <property type="match status" value="1"/>
</dbReference>
<dbReference type="InterPro" id="IPR036388">
    <property type="entry name" value="WH-like_DNA-bd_sf"/>
</dbReference>
<dbReference type="EMBL" id="CP042239">
    <property type="protein sequence ID" value="QDX25160.1"/>
    <property type="molecule type" value="Genomic_DNA"/>
</dbReference>
<evidence type="ECO:0000256" key="3">
    <source>
        <dbReference type="ARBA" id="ARBA00023163"/>
    </source>
</evidence>
<dbReference type="AlphaFoldDB" id="A0A518RCJ3"/>
<evidence type="ECO:0000313" key="6">
    <source>
        <dbReference type="Proteomes" id="UP000318055"/>
    </source>
</evidence>
<evidence type="ECO:0000313" key="5">
    <source>
        <dbReference type="EMBL" id="QDX25160.1"/>
    </source>
</evidence>
<sequence length="209" mass="22759">MNSGVTSERVYDALKRRLLSGAHLPGERLEPARFAEELASSVTPVRDALNRLVGERLVETRASDGFHLPVVTEAHLRDLYGWNAALIALAVHGWTDIGPARRADALAADAPRAAAMLFALVGLRSSNPEHGAQIAACNDRLAAIRVAESHALRNAEAELRAMAMAFDHEPQAALLKLTRAYHRRRIAAAPDIVRARYAASVYNRSTDDL</sequence>
<dbReference type="OrthoDB" id="8479543at2"/>
<dbReference type="GO" id="GO:0003700">
    <property type="term" value="F:DNA-binding transcription factor activity"/>
    <property type="evidence" value="ECO:0007669"/>
    <property type="project" value="InterPro"/>
</dbReference>
<name>A0A518RCJ3_9SPHN</name>
<evidence type="ECO:0000259" key="4">
    <source>
        <dbReference type="PROSITE" id="PS50949"/>
    </source>
</evidence>
<keyword evidence="6" id="KW-1185">Reference proteome</keyword>
<keyword evidence="1" id="KW-0805">Transcription regulation</keyword>
<protein>
    <submittedName>
        <fullName evidence="5">GntR family transcriptional regulator</fullName>
    </submittedName>
</protein>
<dbReference type="KEGG" id="ssua:FPZ54_03380"/>
<dbReference type="Proteomes" id="UP000318055">
    <property type="component" value="Chromosome"/>
</dbReference>
<dbReference type="PROSITE" id="PS50949">
    <property type="entry name" value="HTH_GNTR"/>
    <property type="match status" value="1"/>
</dbReference>
<accession>A0A518RCJ3</accession>
<dbReference type="PANTHER" id="PTHR43537">
    <property type="entry name" value="TRANSCRIPTIONAL REGULATOR, GNTR FAMILY"/>
    <property type="match status" value="1"/>
</dbReference>
<feature type="domain" description="HTH gntR-type" evidence="4">
    <location>
        <begin position="4"/>
        <end position="71"/>
    </location>
</feature>
<keyword evidence="3" id="KW-0804">Transcription</keyword>
<reference evidence="5 6" key="1">
    <citation type="submission" date="2019-07" db="EMBL/GenBank/DDBJ databases">
        <title>Sphingomonas alkalisoli sp. nov., isolated from rhizosphere soil of Suaedae salsa.</title>
        <authorList>
            <person name="Zhang H."/>
            <person name="Xu L."/>
            <person name="Zhang J.-X."/>
            <person name="Sun J.-Q."/>
        </authorList>
    </citation>
    <scope>NUCLEOTIDE SEQUENCE [LARGE SCALE GENOMIC DNA]</scope>
    <source>
        <strain evidence="5 6">XS-10</strain>
    </source>
</reference>
<organism evidence="5 6">
    <name type="scientific">Sphingomonas suaedae</name>
    <dbReference type="NCBI Taxonomy" id="2599297"/>
    <lineage>
        <taxon>Bacteria</taxon>
        <taxon>Pseudomonadati</taxon>
        <taxon>Pseudomonadota</taxon>
        <taxon>Alphaproteobacteria</taxon>
        <taxon>Sphingomonadales</taxon>
        <taxon>Sphingomonadaceae</taxon>
        <taxon>Sphingomonas</taxon>
    </lineage>
</organism>
<keyword evidence="2" id="KW-0238">DNA-binding</keyword>
<dbReference type="RefSeq" id="WP_145844979.1">
    <property type="nucleotide sequence ID" value="NZ_CP042239.1"/>
</dbReference>
<gene>
    <name evidence="5" type="ORF">FPZ54_03380</name>
</gene>
<dbReference type="Pfam" id="PF00392">
    <property type="entry name" value="GntR"/>
    <property type="match status" value="1"/>
</dbReference>
<dbReference type="GO" id="GO:0003677">
    <property type="term" value="F:DNA binding"/>
    <property type="evidence" value="ECO:0007669"/>
    <property type="project" value="UniProtKB-KW"/>
</dbReference>
<evidence type="ECO:0000256" key="2">
    <source>
        <dbReference type="ARBA" id="ARBA00023125"/>
    </source>
</evidence>
<dbReference type="SUPFAM" id="SSF46785">
    <property type="entry name" value="Winged helix' DNA-binding domain"/>
    <property type="match status" value="1"/>
</dbReference>
<dbReference type="InterPro" id="IPR036390">
    <property type="entry name" value="WH_DNA-bd_sf"/>
</dbReference>